<keyword evidence="2" id="KW-1185">Reference proteome</keyword>
<evidence type="ECO:0000313" key="1">
    <source>
        <dbReference type="EMBL" id="MBS3648815.1"/>
    </source>
</evidence>
<evidence type="ECO:0000313" key="2">
    <source>
        <dbReference type="Proteomes" id="UP000680348"/>
    </source>
</evidence>
<dbReference type="Proteomes" id="UP000680348">
    <property type="component" value="Unassembled WGS sequence"/>
</dbReference>
<accession>A0A942I7X6</accession>
<dbReference type="RefSeq" id="WP_188254378.1">
    <property type="nucleotide sequence ID" value="NZ_JABVCF010000004.1"/>
</dbReference>
<dbReference type="AlphaFoldDB" id="A0A942I7X6"/>
<protein>
    <submittedName>
        <fullName evidence="1">Uncharacterized protein</fullName>
    </submittedName>
</protein>
<dbReference type="EMBL" id="JAGWCR010000004">
    <property type="protein sequence ID" value="MBS3648815.1"/>
    <property type="molecule type" value="Genomic_DNA"/>
</dbReference>
<name>A0A942I7X6_9HYPH</name>
<organism evidence="1 2">
    <name type="scientific">Pseudaminobacter soli</name>
    <name type="common">ex Zhang et al. 2022</name>
    <dbReference type="NCBI Taxonomy" id="2831468"/>
    <lineage>
        <taxon>Bacteria</taxon>
        <taxon>Pseudomonadati</taxon>
        <taxon>Pseudomonadota</taxon>
        <taxon>Alphaproteobacteria</taxon>
        <taxon>Hyphomicrobiales</taxon>
        <taxon>Phyllobacteriaceae</taxon>
        <taxon>Pseudaminobacter</taxon>
    </lineage>
</organism>
<reference evidence="1" key="1">
    <citation type="submission" date="2021-04" db="EMBL/GenBank/DDBJ databases">
        <title>Pseudaminobacter soli sp. nov., isolated from paddy soil contaminated by heavy metals.</title>
        <authorList>
            <person name="Zhang K."/>
        </authorList>
    </citation>
    <scope>NUCLEOTIDE SEQUENCE</scope>
    <source>
        <strain evidence="1">19-2017</strain>
    </source>
</reference>
<proteinExistence type="predicted"/>
<sequence>MYVIRTHTVELADKRFLSSDTLTEMTAKELRTAEAENRSGIEYNIVTAEMARRYVKQGMVHETGLWVDMDGKVRYAKAGE</sequence>
<gene>
    <name evidence="1" type="ORF">KEU06_09375</name>
</gene>
<comment type="caution">
    <text evidence="1">The sequence shown here is derived from an EMBL/GenBank/DDBJ whole genome shotgun (WGS) entry which is preliminary data.</text>
</comment>